<feature type="transmembrane region" description="Helical" evidence="1">
    <location>
        <begin position="114"/>
        <end position="141"/>
    </location>
</feature>
<keyword evidence="1" id="KW-1133">Transmembrane helix</keyword>
<evidence type="ECO:0000313" key="5">
    <source>
        <dbReference type="Proteomes" id="UP000374630"/>
    </source>
</evidence>
<proteinExistence type="predicted"/>
<dbReference type="Proteomes" id="UP000345527">
    <property type="component" value="Unassembled WGS sequence"/>
</dbReference>
<evidence type="ECO:0000256" key="1">
    <source>
        <dbReference type="SAM" id="Phobius"/>
    </source>
</evidence>
<keyword evidence="1" id="KW-0472">Membrane</keyword>
<keyword evidence="5" id="KW-1185">Reference proteome</keyword>
<feature type="transmembrane region" description="Helical" evidence="1">
    <location>
        <begin position="12"/>
        <end position="33"/>
    </location>
</feature>
<accession>A0A5J5DT39</accession>
<dbReference type="EMBL" id="RZOA01000022">
    <property type="protein sequence ID" value="KAA8821870.1"/>
    <property type="molecule type" value="Genomic_DNA"/>
</dbReference>
<evidence type="ECO:0000313" key="4">
    <source>
        <dbReference type="Proteomes" id="UP000345527"/>
    </source>
</evidence>
<keyword evidence="1" id="KW-0812">Transmembrane</keyword>
<reference evidence="4 5" key="1">
    <citation type="journal article" date="2019" name="Syst. Appl. Microbiol.">
        <title>Characterization of Bifidobacterium species in feaces of the Egyptian fruit bat: Description of B. vespertilionis sp. nov. and B. rousetti sp. nov.</title>
        <authorList>
            <person name="Modesto M."/>
            <person name="Satti M."/>
            <person name="Watanabe K."/>
            <person name="Puglisi E."/>
            <person name="Morelli L."/>
            <person name="Huang C.-H."/>
            <person name="Liou J.-S."/>
            <person name="Miyashita M."/>
            <person name="Tamura T."/>
            <person name="Saito S."/>
            <person name="Mori K."/>
            <person name="Huang L."/>
            <person name="Sciavilla P."/>
            <person name="Sandri C."/>
            <person name="Spiezio C."/>
            <person name="Vitali F."/>
            <person name="Cavalieri D."/>
            <person name="Perpetuini G."/>
            <person name="Tofalo R."/>
            <person name="Bonetti A."/>
            <person name="Arita M."/>
            <person name="Mattarelli P."/>
        </authorList>
    </citation>
    <scope>NUCLEOTIDE SEQUENCE [LARGE SCALE GENOMIC DNA]</scope>
    <source>
        <strain evidence="2 5">RST16</strain>
        <strain evidence="3 4">RST8</strain>
    </source>
</reference>
<feature type="transmembrane region" description="Helical" evidence="1">
    <location>
        <begin position="89"/>
        <end position="108"/>
    </location>
</feature>
<dbReference type="AlphaFoldDB" id="A0A5J5DT39"/>
<organism evidence="3 4">
    <name type="scientific">Bifidobacterium vespertilionis</name>
    <dbReference type="NCBI Taxonomy" id="2562524"/>
    <lineage>
        <taxon>Bacteria</taxon>
        <taxon>Bacillati</taxon>
        <taxon>Actinomycetota</taxon>
        <taxon>Actinomycetes</taxon>
        <taxon>Bifidobacteriales</taxon>
        <taxon>Bifidobacteriaceae</taxon>
        <taxon>Bifidobacterium</taxon>
    </lineage>
</organism>
<protein>
    <submittedName>
        <fullName evidence="3">Uncharacterized protein</fullName>
    </submittedName>
</protein>
<evidence type="ECO:0000313" key="2">
    <source>
        <dbReference type="EMBL" id="KAA8816871.1"/>
    </source>
</evidence>
<dbReference type="RefSeq" id="WP_150354731.1">
    <property type="nucleotide sequence ID" value="NZ_RZNZ01000019.1"/>
</dbReference>
<dbReference type="Proteomes" id="UP000374630">
    <property type="component" value="Unassembled WGS sequence"/>
</dbReference>
<dbReference type="EMBL" id="RZNZ01000019">
    <property type="protein sequence ID" value="KAA8816871.1"/>
    <property type="molecule type" value="Genomic_DNA"/>
</dbReference>
<sequence length="161" mass="17600">MNDHKPSGKATIWTLIFALLALACIPLAIHDFIAGETASALGETAGGVILLGFAWSSWHEARHMGNSQAYTNARANYDMWISARMYPKVNTAVLIVCALVWATALVAYRMTGNVTVLVLGLGVAPVLIVDMVLMFALSLYYGHRFEKTHGAEDTWFLNPTK</sequence>
<dbReference type="PROSITE" id="PS51257">
    <property type="entry name" value="PROKAR_LIPOPROTEIN"/>
    <property type="match status" value="1"/>
</dbReference>
<evidence type="ECO:0000313" key="3">
    <source>
        <dbReference type="EMBL" id="KAA8821870.1"/>
    </source>
</evidence>
<gene>
    <name evidence="3" type="ORF">EM848_09720</name>
    <name evidence="2" type="ORF">EMO90_10960</name>
</gene>
<comment type="caution">
    <text evidence="3">The sequence shown here is derived from an EMBL/GenBank/DDBJ whole genome shotgun (WGS) entry which is preliminary data.</text>
</comment>
<name>A0A5J5DT39_9BIFI</name>